<dbReference type="Pfam" id="PF05193">
    <property type="entry name" value="Peptidase_M16_C"/>
    <property type="match status" value="1"/>
</dbReference>
<dbReference type="AlphaFoldDB" id="A0A9W6B111"/>
<evidence type="ECO:0000313" key="3">
    <source>
        <dbReference type="EMBL" id="GLB46668.1"/>
    </source>
</evidence>
<dbReference type="GO" id="GO:0046872">
    <property type="term" value="F:metal ion binding"/>
    <property type="evidence" value="ECO:0007669"/>
    <property type="project" value="InterPro"/>
</dbReference>
<protein>
    <submittedName>
        <fullName evidence="3">Peptidase M16</fullName>
    </submittedName>
</protein>
<comment type="caution">
    <text evidence="3">The sequence shown here is derived from an EMBL/GenBank/DDBJ whole genome shotgun (WGS) entry which is preliminary data.</text>
</comment>
<accession>A0A9W6B111</accession>
<dbReference type="Gene3D" id="3.30.830.10">
    <property type="entry name" value="Metalloenzyme, LuxS/M16 peptidase-like"/>
    <property type="match status" value="2"/>
</dbReference>
<dbReference type="InterPro" id="IPR007863">
    <property type="entry name" value="Peptidase_M16_C"/>
</dbReference>
<keyword evidence="4" id="KW-1185">Reference proteome</keyword>
<organism evidence="3 4">
    <name type="scientific">Philodulcilactobacillus myokoensis</name>
    <dbReference type="NCBI Taxonomy" id="2929573"/>
    <lineage>
        <taxon>Bacteria</taxon>
        <taxon>Bacillati</taxon>
        <taxon>Bacillota</taxon>
        <taxon>Bacilli</taxon>
        <taxon>Lactobacillales</taxon>
        <taxon>Lactobacillaceae</taxon>
        <taxon>Philodulcilactobacillus</taxon>
    </lineage>
</organism>
<proteinExistence type="predicted"/>
<dbReference type="InterPro" id="IPR011249">
    <property type="entry name" value="Metalloenz_LuxS/M16"/>
</dbReference>
<reference evidence="3" key="1">
    <citation type="submission" date="2022-07" db="EMBL/GenBank/DDBJ databases">
        <authorList>
            <person name="Kouya T."/>
            <person name="Ishiyama Y."/>
        </authorList>
    </citation>
    <scope>NUCLEOTIDE SEQUENCE</scope>
    <source>
        <strain evidence="3">WR16-4</strain>
    </source>
</reference>
<gene>
    <name evidence="3" type="ORF">WR164_06470</name>
</gene>
<dbReference type="SUPFAM" id="SSF63411">
    <property type="entry name" value="LuxS/MPP-like metallohydrolase"/>
    <property type="match status" value="2"/>
</dbReference>
<reference evidence="3" key="2">
    <citation type="journal article" date="2023" name="PLoS ONE">
        <title>Philodulcilactobacillus myokoensis gen. nov., sp. nov., a fructophilic, acidophilic, and agar-phobic lactic acid bacterium isolated from fermented vegetable extracts.</title>
        <authorList>
            <person name="Kouya T."/>
            <person name="Ishiyama Y."/>
            <person name="Ohashi S."/>
            <person name="Kumakubo R."/>
            <person name="Yamazaki T."/>
            <person name="Otaki T."/>
        </authorList>
    </citation>
    <scope>NUCLEOTIDE SEQUENCE</scope>
    <source>
        <strain evidence="3">WR16-4</strain>
    </source>
</reference>
<dbReference type="Pfam" id="PF00675">
    <property type="entry name" value="Peptidase_M16"/>
    <property type="match status" value="1"/>
</dbReference>
<evidence type="ECO:0000259" key="2">
    <source>
        <dbReference type="Pfam" id="PF05193"/>
    </source>
</evidence>
<dbReference type="EMBL" id="BRPL01000002">
    <property type="protein sequence ID" value="GLB46668.1"/>
    <property type="molecule type" value="Genomic_DNA"/>
</dbReference>
<evidence type="ECO:0000313" key="4">
    <source>
        <dbReference type="Proteomes" id="UP001144204"/>
    </source>
</evidence>
<dbReference type="Proteomes" id="UP001144204">
    <property type="component" value="Unassembled WGS sequence"/>
</dbReference>
<evidence type="ECO:0000259" key="1">
    <source>
        <dbReference type="Pfam" id="PF00675"/>
    </source>
</evidence>
<dbReference type="PANTHER" id="PTHR11851">
    <property type="entry name" value="METALLOPROTEASE"/>
    <property type="match status" value="1"/>
</dbReference>
<dbReference type="RefSeq" id="WP_286136130.1">
    <property type="nucleotide sequence ID" value="NZ_BRPL01000002.1"/>
</dbReference>
<dbReference type="InterPro" id="IPR050361">
    <property type="entry name" value="MPP/UQCRC_Complex"/>
</dbReference>
<sequence length="424" mass="49037">MKRYDYRDLGDTVFSETLSNGLKILVIPKLGFHKTYANLTVNYGSIDNQFYLDGNLITMPKGIAHFLEHKMFDKKDYDAFDLFSKYGTDANAFTDYTQTSYLFSTTNHIKENLNILLNFVQKPYFNKDKVQKEKGIIGQEIKMYNDDPNSKLYTDTVMNMYQDTPLNSDIAGTINSIEKITVDDLYLAHRIFYKPSNMVLTISGNVNPTDVIKTVKLNQSEKQFSNQVINRYYHSGDLIVHKSKSEMNISMPKVAIGIKGTDQIPTGSESIKYEIAISMFFEIMFSENSTEYLNLYNDGIIDDSFTFEFDNERGFHFGILIGNTIHINEFIKRISKLLLSNQTILNRKIDDFKLIKREELGRHIFMMNYPEVIANQMGNKIDHFTNLYDEFNIINNMNLSDVQKAVNQFIDPDNLSVKIIEPKK</sequence>
<feature type="domain" description="Peptidase M16 C-terminal" evidence="2">
    <location>
        <begin position="179"/>
        <end position="335"/>
    </location>
</feature>
<dbReference type="PANTHER" id="PTHR11851:SF134">
    <property type="entry name" value="ZINC-DEPENDENT PROTEASE"/>
    <property type="match status" value="1"/>
</dbReference>
<feature type="domain" description="Peptidase M16 N-terminal" evidence="1">
    <location>
        <begin position="61"/>
        <end position="173"/>
    </location>
</feature>
<dbReference type="NCBIfam" id="NF047421">
    <property type="entry name" value="YfmH_fam"/>
    <property type="match status" value="1"/>
</dbReference>
<dbReference type="InterPro" id="IPR011765">
    <property type="entry name" value="Pept_M16_N"/>
</dbReference>
<name>A0A9W6B111_9LACO</name>